<sequence>MAYQTYGPLLGVRLDNTARLTEGFDLVRFRPIALAVEERLPPLLDTLRAVKSDVRSVSAPTPTWRSSRR</sequence>
<evidence type="ECO:0000259" key="1">
    <source>
        <dbReference type="Pfam" id="PF12281"/>
    </source>
</evidence>
<evidence type="ECO:0000313" key="2">
    <source>
        <dbReference type="EMBL" id="NYZ23215.1"/>
    </source>
</evidence>
<dbReference type="RefSeq" id="WP_180285085.1">
    <property type="nucleotide sequence ID" value="NZ_JABFDB010000025.1"/>
</dbReference>
<comment type="caution">
    <text evidence="2">The sequence shown here is derived from an EMBL/GenBank/DDBJ whole genome shotgun (WGS) entry which is preliminary data.</text>
</comment>
<keyword evidence="3" id="KW-1185">Reference proteome</keyword>
<proteinExistence type="predicted"/>
<reference evidence="2 3" key="1">
    <citation type="submission" date="2020-05" db="EMBL/GenBank/DDBJ databases">
        <title>Azospirillum oleiclasticum sp. nov, a nitrogen-fixing and heavy crude oil-emulsifying bacterium isolated from the crude oil of Yumen Oilfield.</title>
        <authorList>
            <person name="Wu D."/>
            <person name="Cai M."/>
            <person name="Zhang X."/>
        </authorList>
    </citation>
    <scope>NUCLEOTIDE SEQUENCE [LARGE SCALE GENOMIC DNA]</scope>
    <source>
        <strain evidence="2 3">ROY-1-1-2</strain>
    </source>
</reference>
<dbReference type="InterPro" id="IPR058575">
    <property type="entry name" value="NTP_transf_8_dom"/>
</dbReference>
<dbReference type="Pfam" id="PF12281">
    <property type="entry name" value="NTP_transf_8"/>
    <property type="match status" value="1"/>
</dbReference>
<dbReference type="EMBL" id="JABFDB010000025">
    <property type="protein sequence ID" value="NYZ23215.1"/>
    <property type="molecule type" value="Genomic_DNA"/>
</dbReference>
<accession>A0ABX2THJ4</accession>
<gene>
    <name evidence="2" type="ORF">HND93_26205</name>
</gene>
<organism evidence="2 3">
    <name type="scientific">Azospirillum oleiclasticum</name>
    <dbReference type="NCBI Taxonomy" id="2735135"/>
    <lineage>
        <taxon>Bacteria</taxon>
        <taxon>Pseudomonadati</taxon>
        <taxon>Pseudomonadota</taxon>
        <taxon>Alphaproteobacteria</taxon>
        <taxon>Rhodospirillales</taxon>
        <taxon>Azospirillaceae</taxon>
        <taxon>Azospirillum</taxon>
    </lineage>
</organism>
<feature type="domain" description="Nucleotidyltransferase-like" evidence="1">
    <location>
        <begin position="2"/>
        <end position="64"/>
    </location>
</feature>
<name>A0ABX2THJ4_9PROT</name>
<protein>
    <recommendedName>
        <fullName evidence="1">Nucleotidyltransferase-like domain-containing protein</fullName>
    </recommendedName>
</protein>
<dbReference type="Proteomes" id="UP000584642">
    <property type="component" value="Unassembled WGS sequence"/>
</dbReference>
<evidence type="ECO:0000313" key="3">
    <source>
        <dbReference type="Proteomes" id="UP000584642"/>
    </source>
</evidence>